<dbReference type="RefSeq" id="WP_386716404.1">
    <property type="nucleotide sequence ID" value="NZ_JBHXIJ010000149.1"/>
</dbReference>
<proteinExistence type="predicted"/>
<protein>
    <recommendedName>
        <fullName evidence="3">Sulfite exporter TauE/SafE family protein</fullName>
    </recommendedName>
</protein>
<sequence length="71" mass="6977">GGAAPHAGDALCAVLLCPLVVLVAAGPPVAGALAPILSRAVACARFRYAVGAGLFLLIRTVVPRPGGPRHA</sequence>
<gene>
    <name evidence="1" type="ORF">ACFWJN_20265</name>
</gene>
<keyword evidence="2" id="KW-1185">Reference proteome</keyword>
<organism evidence="1 2">
    <name type="scientific">Streptomyces albidochromogenes</name>
    <dbReference type="NCBI Taxonomy" id="329524"/>
    <lineage>
        <taxon>Bacteria</taxon>
        <taxon>Bacillati</taxon>
        <taxon>Actinomycetota</taxon>
        <taxon>Actinomycetes</taxon>
        <taxon>Kitasatosporales</taxon>
        <taxon>Streptomycetaceae</taxon>
        <taxon>Streptomyces</taxon>
    </lineage>
</organism>
<reference evidence="1 2" key="1">
    <citation type="submission" date="2024-09" db="EMBL/GenBank/DDBJ databases">
        <title>The Natural Products Discovery Center: Release of the First 8490 Sequenced Strains for Exploring Actinobacteria Biosynthetic Diversity.</title>
        <authorList>
            <person name="Kalkreuter E."/>
            <person name="Kautsar S.A."/>
            <person name="Yang D."/>
            <person name="Bader C.D."/>
            <person name="Teijaro C.N."/>
            <person name="Fluegel L."/>
            <person name="Davis C.M."/>
            <person name="Simpson J.R."/>
            <person name="Lauterbach L."/>
            <person name="Steele A.D."/>
            <person name="Gui C."/>
            <person name="Meng S."/>
            <person name="Li G."/>
            <person name="Viehrig K."/>
            <person name="Ye F."/>
            <person name="Su P."/>
            <person name="Kiefer A.F."/>
            <person name="Nichols A."/>
            <person name="Cepeda A.J."/>
            <person name="Yan W."/>
            <person name="Fan B."/>
            <person name="Jiang Y."/>
            <person name="Adhikari A."/>
            <person name="Zheng C.-J."/>
            <person name="Schuster L."/>
            <person name="Cowan T.M."/>
            <person name="Smanski M.J."/>
            <person name="Chevrette M.G."/>
            <person name="De Carvalho L.P.S."/>
            <person name="Shen B."/>
        </authorList>
    </citation>
    <scope>NUCLEOTIDE SEQUENCE [LARGE SCALE GENOMIC DNA]</scope>
    <source>
        <strain evidence="1 2">NPDC058348</strain>
    </source>
</reference>
<comment type="caution">
    <text evidence="1">The sequence shown here is derived from an EMBL/GenBank/DDBJ whole genome shotgun (WGS) entry which is preliminary data.</text>
</comment>
<evidence type="ECO:0000313" key="2">
    <source>
        <dbReference type="Proteomes" id="UP001598448"/>
    </source>
</evidence>
<evidence type="ECO:0008006" key="3">
    <source>
        <dbReference type="Google" id="ProtNLM"/>
    </source>
</evidence>
<name>A0ABW6FR61_9ACTN</name>
<dbReference type="EMBL" id="JBHXIJ010000149">
    <property type="protein sequence ID" value="MFD5101276.1"/>
    <property type="molecule type" value="Genomic_DNA"/>
</dbReference>
<dbReference type="Proteomes" id="UP001598448">
    <property type="component" value="Unassembled WGS sequence"/>
</dbReference>
<feature type="non-terminal residue" evidence="1">
    <location>
        <position position="1"/>
    </location>
</feature>
<evidence type="ECO:0000313" key="1">
    <source>
        <dbReference type="EMBL" id="MFD5101276.1"/>
    </source>
</evidence>
<accession>A0ABW6FR61</accession>